<dbReference type="InterPro" id="IPR003593">
    <property type="entry name" value="AAA+_ATPase"/>
</dbReference>
<dbReference type="Proteomes" id="UP000295632">
    <property type="component" value="Unassembled WGS sequence"/>
</dbReference>
<dbReference type="PROSITE" id="PS50893">
    <property type="entry name" value="ABC_TRANSPORTER_2"/>
    <property type="match status" value="1"/>
</dbReference>
<evidence type="ECO:0000259" key="4">
    <source>
        <dbReference type="PROSITE" id="PS50893"/>
    </source>
</evidence>
<reference evidence="5 6" key="1">
    <citation type="submission" date="2019-03" db="EMBL/GenBank/DDBJ databases">
        <title>Genomic Encyclopedia of Type Strains, Phase IV (KMG-IV): sequencing the most valuable type-strain genomes for metagenomic binning, comparative biology and taxonomic classification.</title>
        <authorList>
            <person name="Goeker M."/>
        </authorList>
    </citation>
    <scope>NUCLEOTIDE SEQUENCE [LARGE SCALE GENOMIC DNA]</scope>
    <source>
        <strain evidence="5 6">DSM 28697</strain>
    </source>
</reference>
<keyword evidence="6" id="KW-1185">Reference proteome</keyword>
<dbReference type="AlphaFoldDB" id="A0A4R6U917"/>
<comment type="caution">
    <text evidence="5">The sequence shown here is derived from an EMBL/GenBank/DDBJ whole genome shotgun (WGS) entry which is preliminary data.</text>
</comment>
<evidence type="ECO:0000313" key="6">
    <source>
        <dbReference type="Proteomes" id="UP000295632"/>
    </source>
</evidence>
<dbReference type="PROSITE" id="PS00211">
    <property type="entry name" value="ABC_TRANSPORTER_1"/>
    <property type="match status" value="1"/>
</dbReference>
<dbReference type="EMBL" id="SNYJ01000004">
    <property type="protein sequence ID" value="TDQ41155.1"/>
    <property type="molecule type" value="Genomic_DNA"/>
</dbReference>
<evidence type="ECO:0000313" key="5">
    <source>
        <dbReference type="EMBL" id="TDQ41155.1"/>
    </source>
</evidence>
<sequence length="262" mass="28869">MIRATNVSFAYDEAQVLSGVDLHAASGKMVGLIGPNGSGKSTLLRTLYAALRPKTGRIQIGEDVVSSLSPRELPKRVAVVAQEPSSEAVMSVADMVLLGRSPHRSSFHSYSAEDYEIAADALRKVGLRHMADRRFHTMSGGEKQRAFIARALAQQAEQLLLDEPTNHLDIHYQHDILQLVRSLRKTTVVVLHDLNLAARYCDELVLLNHGKVVSSGPTAEVLVPEVIEPVYRMKVTTLYDEGRLQLVFRPLDRAVSVDKALV</sequence>
<proteinExistence type="predicted"/>
<evidence type="ECO:0000256" key="3">
    <source>
        <dbReference type="ARBA" id="ARBA00022840"/>
    </source>
</evidence>
<keyword evidence="1" id="KW-0813">Transport</keyword>
<dbReference type="OrthoDB" id="9787851at2"/>
<evidence type="ECO:0000256" key="2">
    <source>
        <dbReference type="ARBA" id="ARBA00022741"/>
    </source>
</evidence>
<evidence type="ECO:0000256" key="1">
    <source>
        <dbReference type="ARBA" id="ARBA00022448"/>
    </source>
</evidence>
<dbReference type="SUPFAM" id="SSF52540">
    <property type="entry name" value="P-loop containing nucleoside triphosphate hydrolases"/>
    <property type="match status" value="1"/>
</dbReference>
<dbReference type="CDD" id="cd03214">
    <property type="entry name" value="ABC_Iron-Siderophores_B12_Hemin"/>
    <property type="match status" value="1"/>
</dbReference>
<name>A0A4R6U917_9BACI</name>
<dbReference type="PANTHER" id="PTHR42794">
    <property type="entry name" value="HEMIN IMPORT ATP-BINDING PROTEIN HMUV"/>
    <property type="match status" value="1"/>
</dbReference>
<dbReference type="InterPro" id="IPR017871">
    <property type="entry name" value="ABC_transporter-like_CS"/>
</dbReference>
<dbReference type="RefSeq" id="WP_133579755.1">
    <property type="nucleotide sequence ID" value="NZ_SNYJ01000004.1"/>
</dbReference>
<dbReference type="InterPro" id="IPR003439">
    <property type="entry name" value="ABC_transporter-like_ATP-bd"/>
</dbReference>
<keyword evidence="3 5" id="KW-0067">ATP-binding</keyword>
<keyword evidence="2" id="KW-0547">Nucleotide-binding</keyword>
<dbReference type="SMART" id="SM00382">
    <property type="entry name" value="AAA"/>
    <property type="match status" value="1"/>
</dbReference>
<organism evidence="5 6">
    <name type="scientific">Aureibacillus halotolerans</name>
    <dbReference type="NCBI Taxonomy" id="1508390"/>
    <lineage>
        <taxon>Bacteria</taxon>
        <taxon>Bacillati</taxon>
        <taxon>Bacillota</taxon>
        <taxon>Bacilli</taxon>
        <taxon>Bacillales</taxon>
        <taxon>Bacillaceae</taxon>
        <taxon>Aureibacillus</taxon>
    </lineage>
</organism>
<dbReference type="GO" id="GO:0016887">
    <property type="term" value="F:ATP hydrolysis activity"/>
    <property type="evidence" value="ECO:0007669"/>
    <property type="project" value="InterPro"/>
</dbReference>
<dbReference type="PANTHER" id="PTHR42794:SF2">
    <property type="entry name" value="ABC TRANSPORTER ATP-BINDING PROTEIN"/>
    <property type="match status" value="1"/>
</dbReference>
<feature type="domain" description="ABC transporter" evidence="4">
    <location>
        <begin position="2"/>
        <end position="234"/>
    </location>
</feature>
<dbReference type="GO" id="GO:0005524">
    <property type="term" value="F:ATP binding"/>
    <property type="evidence" value="ECO:0007669"/>
    <property type="project" value="UniProtKB-KW"/>
</dbReference>
<protein>
    <submittedName>
        <fullName evidence="5">Iron complex transport system ATP-binding protein</fullName>
    </submittedName>
</protein>
<dbReference type="FunFam" id="3.40.50.300:FF:000134">
    <property type="entry name" value="Iron-enterobactin ABC transporter ATP-binding protein"/>
    <property type="match status" value="1"/>
</dbReference>
<dbReference type="Gene3D" id="3.40.50.300">
    <property type="entry name" value="P-loop containing nucleotide triphosphate hydrolases"/>
    <property type="match status" value="1"/>
</dbReference>
<accession>A0A4R6U917</accession>
<gene>
    <name evidence="5" type="ORF">EV213_104153</name>
</gene>
<dbReference type="Pfam" id="PF00005">
    <property type="entry name" value="ABC_tran"/>
    <property type="match status" value="1"/>
</dbReference>
<dbReference type="InterPro" id="IPR027417">
    <property type="entry name" value="P-loop_NTPase"/>
</dbReference>